<dbReference type="PANTHER" id="PTHR30250">
    <property type="entry name" value="PST FAMILY PREDICTED COLANIC ACID TRANSPORTER"/>
    <property type="match status" value="1"/>
</dbReference>
<feature type="transmembrane region" description="Helical" evidence="6">
    <location>
        <begin position="82"/>
        <end position="103"/>
    </location>
</feature>
<evidence type="ECO:0000313" key="8">
    <source>
        <dbReference type="Proteomes" id="UP000014408"/>
    </source>
</evidence>
<protein>
    <recommendedName>
        <fullName evidence="9">Polysaccharide biosynthesis protein C-terminal domain-containing protein</fullName>
    </recommendedName>
</protein>
<evidence type="ECO:0000256" key="6">
    <source>
        <dbReference type="SAM" id="Phobius"/>
    </source>
</evidence>
<evidence type="ECO:0000256" key="2">
    <source>
        <dbReference type="ARBA" id="ARBA00022475"/>
    </source>
</evidence>
<evidence type="ECO:0000256" key="1">
    <source>
        <dbReference type="ARBA" id="ARBA00004651"/>
    </source>
</evidence>
<keyword evidence="4 6" id="KW-1133">Transmembrane helix</keyword>
<feature type="transmembrane region" description="Helical" evidence="6">
    <location>
        <begin position="353"/>
        <end position="371"/>
    </location>
</feature>
<organism evidence="7 8">
    <name type="scientific">Corynebacterium pyruviciproducens ATCC BAA-1742</name>
    <dbReference type="NCBI Taxonomy" id="1125779"/>
    <lineage>
        <taxon>Bacteria</taxon>
        <taxon>Bacillati</taxon>
        <taxon>Actinomycetota</taxon>
        <taxon>Actinomycetes</taxon>
        <taxon>Mycobacteriales</taxon>
        <taxon>Corynebacteriaceae</taxon>
        <taxon>Corynebacterium</taxon>
    </lineage>
</organism>
<evidence type="ECO:0000256" key="4">
    <source>
        <dbReference type="ARBA" id="ARBA00022989"/>
    </source>
</evidence>
<feature type="transmembrane region" description="Helical" evidence="6">
    <location>
        <begin position="322"/>
        <end position="346"/>
    </location>
</feature>
<dbReference type="GO" id="GO:0005886">
    <property type="term" value="C:plasma membrane"/>
    <property type="evidence" value="ECO:0007669"/>
    <property type="project" value="UniProtKB-SubCell"/>
</dbReference>
<feature type="transmembrane region" description="Helical" evidence="6">
    <location>
        <begin position="288"/>
        <end position="310"/>
    </location>
</feature>
<feature type="transmembrane region" description="Helical" evidence="6">
    <location>
        <begin position="246"/>
        <end position="267"/>
    </location>
</feature>
<feature type="transmembrane region" description="Helical" evidence="6">
    <location>
        <begin position="404"/>
        <end position="425"/>
    </location>
</feature>
<dbReference type="STRING" id="1125779.HMPREF1219_01198"/>
<feature type="transmembrane region" description="Helical" evidence="6">
    <location>
        <begin position="139"/>
        <end position="161"/>
    </location>
</feature>
<evidence type="ECO:0000256" key="3">
    <source>
        <dbReference type="ARBA" id="ARBA00022692"/>
    </source>
</evidence>
<dbReference type="EMBL" id="ATBY01000013">
    <property type="protein sequence ID" value="EPD69330.1"/>
    <property type="molecule type" value="Genomic_DNA"/>
</dbReference>
<dbReference type="eggNOG" id="COG2244">
    <property type="taxonomic scope" value="Bacteria"/>
</dbReference>
<accession>S2Z528</accession>
<feature type="transmembrane region" description="Helical" evidence="6">
    <location>
        <begin position="109"/>
        <end position="127"/>
    </location>
</feature>
<keyword evidence="8" id="KW-1185">Reference proteome</keyword>
<keyword evidence="3 6" id="KW-0812">Transmembrane</keyword>
<feature type="transmembrane region" description="Helical" evidence="6">
    <location>
        <begin position="167"/>
        <end position="185"/>
    </location>
</feature>
<feature type="transmembrane region" description="Helical" evidence="6">
    <location>
        <begin position="377"/>
        <end position="397"/>
    </location>
</feature>
<evidence type="ECO:0008006" key="9">
    <source>
        <dbReference type="Google" id="ProtNLM"/>
    </source>
</evidence>
<dbReference type="AlphaFoldDB" id="S2Z528"/>
<feature type="transmembrane region" description="Helical" evidence="6">
    <location>
        <begin position="205"/>
        <end position="226"/>
    </location>
</feature>
<comment type="caution">
    <text evidence="7">The sequence shown here is derived from an EMBL/GenBank/DDBJ whole genome shotgun (WGS) entry which is preliminary data.</text>
</comment>
<sequence length="470" mass="52163">MRSSNFFRNVLIFLLGSGFSKMISFLLLPLYTVVLPPEDMGYFDLSITYVAIACEVLFLDIWVVVMRFMYREDVTHEKSLSAGITLFGFSTILLLAVSLIFYVAVGPKYFWLVIAYGWTQNMANLFAYVARGKGHNVDFALSGLVCSAVLAISNLILLLGFSFDFSALYISAALGFTVQCLFLEWRVGILRELSVASFKAVQKKFLYSMLKFGIPIGLNAVTYWFINSFNRVAIERELSLSENGIFAIGVKFASLVVFVTSAANFAWQDVAFRQTSEDKSTFRRYSTGYFVVVMLGMAVLLPVVNLLFPLFVGEQYSAAKGIAPFALIAAGLSGYSNFLVNIFYALDKSKQTFWAIAIACVTNLSLVFPALRTFGLQGANISAICGWVAAIAFMHLYLGAKFQIYPHVAMCSVAAVAPIASCFVYFHGAPVWNICLGAVLFFLLVGILLNQLGVLRRFPGVEKLLKFRRR</sequence>
<keyword evidence="2" id="KW-1003">Cell membrane</keyword>
<gene>
    <name evidence="7" type="ORF">HMPREF1219_01198</name>
</gene>
<dbReference type="PATRIC" id="fig|1125779.3.peg.1180"/>
<feature type="transmembrane region" description="Helical" evidence="6">
    <location>
        <begin position="431"/>
        <end position="449"/>
    </location>
</feature>
<dbReference type="InterPro" id="IPR050833">
    <property type="entry name" value="Poly_Biosynth_Transport"/>
</dbReference>
<evidence type="ECO:0000256" key="5">
    <source>
        <dbReference type="ARBA" id="ARBA00023136"/>
    </source>
</evidence>
<dbReference type="HOGENOM" id="CLU_022017_7_4_11"/>
<reference evidence="7 8" key="1">
    <citation type="submission" date="2013-05" db="EMBL/GenBank/DDBJ databases">
        <title>The Genome Sequence of Corynebacterium pyruviciproducens 1773O (ATCC BAA-1742).</title>
        <authorList>
            <consortium name="The Broad Institute Genomics Platform"/>
            <person name="Earl A."/>
            <person name="Ward D."/>
            <person name="Feldgarden M."/>
            <person name="Gevers D."/>
            <person name="Tong J."/>
            <person name="Walker B."/>
            <person name="Young S."/>
            <person name="Zeng Q."/>
            <person name="Gargeya S."/>
            <person name="Fitzgerald M."/>
            <person name="Haas B."/>
            <person name="Abouelleil A."/>
            <person name="Allen A.W."/>
            <person name="Alvarado L."/>
            <person name="Arachchi H.M."/>
            <person name="Berlin A.M."/>
            <person name="Chapman S.B."/>
            <person name="Gainer-Dewar J."/>
            <person name="Goldberg J."/>
            <person name="Griggs A."/>
            <person name="Gujja S."/>
            <person name="Hansen M."/>
            <person name="Howarth C."/>
            <person name="Imamovic A."/>
            <person name="Ireland A."/>
            <person name="Larimer J."/>
            <person name="McCowan C."/>
            <person name="Murphy C."/>
            <person name="Pearson M."/>
            <person name="Poon T.W."/>
            <person name="Priest M."/>
            <person name="Roberts A."/>
            <person name="Saif S."/>
            <person name="Shea T."/>
            <person name="Sisk P."/>
            <person name="Sykes S."/>
            <person name="Wortman J."/>
            <person name="Nusbaum C."/>
            <person name="Birren B."/>
        </authorList>
    </citation>
    <scope>NUCLEOTIDE SEQUENCE [LARGE SCALE GENOMIC DNA]</scope>
    <source>
        <strain evidence="7 8">ATCC BAA-1742</strain>
    </source>
</reference>
<evidence type="ECO:0000313" key="7">
    <source>
        <dbReference type="EMBL" id="EPD69330.1"/>
    </source>
</evidence>
<proteinExistence type="predicted"/>
<comment type="subcellular location">
    <subcellularLocation>
        <location evidence="1">Cell membrane</location>
        <topology evidence="1">Multi-pass membrane protein</topology>
    </subcellularLocation>
</comment>
<keyword evidence="5 6" id="KW-0472">Membrane</keyword>
<dbReference type="RefSeq" id="WP_016457960.1">
    <property type="nucleotide sequence ID" value="NZ_KE150446.1"/>
</dbReference>
<dbReference type="Proteomes" id="UP000014408">
    <property type="component" value="Unassembled WGS sequence"/>
</dbReference>
<dbReference type="PANTHER" id="PTHR30250:SF11">
    <property type="entry name" value="O-ANTIGEN TRANSPORTER-RELATED"/>
    <property type="match status" value="1"/>
</dbReference>
<feature type="transmembrane region" description="Helical" evidence="6">
    <location>
        <begin position="46"/>
        <end position="70"/>
    </location>
</feature>
<name>S2Z528_9CORY</name>
<feature type="transmembrane region" description="Helical" evidence="6">
    <location>
        <begin position="12"/>
        <end position="34"/>
    </location>
</feature>